<keyword evidence="7" id="KW-0326">Glycosidase</keyword>
<feature type="domain" description="Glycoside hydrolase family 9" evidence="10">
    <location>
        <begin position="1"/>
        <end position="113"/>
    </location>
</feature>
<keyword evidence="6" id="KW-0119">Carbohydrate metabolism</keyword>
<dbReference type="Gene3D" id="2.130.10.10">
    <property type="entry name" value="YVTN repeat-like/Quinoprotein amine dehydrogenase"/>
    <property type="match status" value="1"/>
</dbReference>
<dbReference type="InterPro" id="IPR012341">
    <property type="entry name" value="6hp_glycosidase-like_sf"/>
</dbReference>
<keyword evidence="5" id="KW-0136">Cellulose degradation</keyword>
<dbReference type="InterPro" id="IPR036322">
    <property type="entry name" value="WD40_repeat_dom_sf"/>
</dbReference>
<organism evidence="11 12">
    <name type="scientific">Apatococcus fuscideae</name>
    <dbReference type="NCBI Taxonomy" id="2026836"/>
    <lineage>
        <taxon>Eukaryota</taxon>
        <taxon>Viridiplantae</taxon>
        <taxon>Chlorophyta</taxon>
        <taxon>core chlorophytes</taxon>
        <taxon>Trebouxiophyceae</taxon>
        <taxon>Chlorellales</taxon>
        <taxon>Chlorellaceae</taxon>
        <taxon>Apatococcus</taxon>
    </lineage>
</organism>
<sequence length="689" mass="73673">MDLSGGYYEAGGSYLKFTLPTAFTVTQLAWGLVESRDGYAKVGELEEALGAVKWGADYLVNCHSGPTRLVAMFGDSKEDFAYFGPPEEHALWAPPREAHYITEEDPGTSSDASATLPCADDGHPSFLLQGCQMDFDLISYEENGFQTADLLAVSAAPFPSRPGALQLVTCDWSSLTVREYCPADILSSSSEQASAVPGATAPSPAADDATPSASLRMRCQPFNVLFRPSSVASTPDGRFIAAGGEGGLLSLARVMRQADGSIAVVGCCLLQLGSETSQQPRGPARPCSRRFVNSLRFGILAGKLRLLATSESGHIVIFNLPDPDAYEVAASAFMSTELGPACVGLQLGPHRVKEHETLCWGQPGDPATWYPLNCAVASPDGTRVAAVGSRPEVTILDASQGFAYQSGSPGGAGTNRIPFPSQSTPERCKSMSLGRAPLGRPTRAVDEPQYGPRHPVSLRLAHSDDSLWPGSSTPLAAAIPYCAWHPDSVRLAVSSDTLRTVFVCDAAKRVVLMRMQNLPQACLAVAVPPCPMLADSPVLVFAEATRNVYIADMTIRQLQWAIQKMKVAPPSKVVWGAPLYSLRDPCPRRIAGLAVTEKGQLIIALPDQILVKQLLQDWSPATHLQGFLGSFQAAVRTLLLISRHRHEPRAPTGLWSLPESVLQHVIGCAAYPLGSWMHHKPAVVNSAAI</sequence>
<evidence type="ECO:0000256" key="6">
    <source>
        <dbReference type="ARBA" id="ARBA00023277"/>
    </source>
</evidence>
<evidence type="ECO:0000256" key="4">
    <source>
        <dbReference type="ARBA" id="ARBA00022801"/>
    </source>
</evidence>
<dbReference type="Proteomes" id="UP001485043">
    <property type="component" value="Unassembled WGS sequence"/>
</dbReference>
<dbReference type="InterPro" id="IPR001701">
    <property type="entry name" value="Glyco_hydro_9"/>
</dbReference>
<comment type="catalytic activity">
    <reaction evidence="1">
        <text>Endohydrolysis of (1-&gt;4)-beta-D-glucosidic linkages in cellulose, lichenin and cereal beta-D-glucans.</text>
        <dbReference type="EC" id="3.2.1.4"/>
    </reaction>
</comment>
<evidence type="ECO:0000256" key="7">
    <source>
        <dbReference type="ARBA" id="ARBA00023295"/>
    </source>
</evidence>
<reference evidence="11 12" key="1">
    <citation type="journal article" date="2024" name="Nat. Commun.">
        <title>Phylogenomics reveals the evolutionary origins of lichenization in chlorophyte algae.</title>
        <authorList>
            <person name="Puginier C."/>
            <person name="Libourel C."/>
            <person name="Otte J."/>
            <person name="Skaloud P."/>
            <person name="Haon M."/>
            <person name="Grisel S."/>
            <person name="Petersen M."/>
            <person name="Berrin J.G."/>
            <person name="Delaux P.M."/>
            <person name="Dal Grande F."/>
            <person name="Keller J."/>
        </authorList>
    </citation>
    <scope>NUCLEOTIDE SEQUENCE [LARGE SCALE GENOMIC DNA]</scope>
    <source>
        <strain evidence="11 12">SAG 2523</strain>
    </source>
</reference>
<dbReference type="Gene3D" id="1.50.10.10">
    <property type="match status" value="1"/>
</dbReference>
<dbReference type="SUPFAM" id="SSF48208">
    <property type="entry name" value="Six-hairpin glycosidases"/>
    <property type="match status" value="1"/>
</dbReference>
<evidence type="ECO:0000313" key="12">
    <source>
        <dbReference type="Proteomes" id="UP001485043"/>
    </source>
</evidence>
<evidence type="ECO:0000259" key="10">
    <source>
        <dbReference type="Pfam" id="PF00759"/>
    </source>
</evidence>
<dbReference type="EC" id="3.2.1.4" evidence="3"/>
<dbReference type="GO" id="GO:0030245">
    <property type="term" value="P:cellulose catabolic process"/>
    <property type="evidence" value="ECO:0007669"/>
    <property type="project" value="UniProtKB-KW"/>
</dbReference>
<proteinExistence type="inferred from homology"/>
<protein>
    <recommendedName>
        <fullName evidence="3">cellulase</fullName>
        <ecNumber evidence="3">3.2.1.4</ecNumber>
    </recommendedName>
</protein>
<dbReference type="PANTHER" id="PTHR22298">
    <property type="entry name" value="ENDO-1,4-BETA-GLUCANASE"/>
    <property type="match status" value="1"/>
</dbReference>
<dbReference type="AlphaFoldDB" id="A0AAW1TL35"/>
<comment type="similarity">
    <text evidence="2">Belongs to the glycosyl hydrolase 9 (cellulase E) family.</text>
</comment>
<comment type="caution">
    <text evidence="11">The sequence shown here is derived from an EMBL/GenBank/DDBJ whole genome shotgun (WGS) entry which is preliminary data.</text>
</comment>
<evidence type="ECO:0000256" key="5">
    <source>
        <dbReference type="ARBA" id="ARBA00023001"/>
    </source>
</evidence>
<evidence type="ECO:0000256" key="1">
    <source>
        <dbReference type="ARBA" id="ARBA00000966"/>
    </source>
</evidence>
<feature type="region of interest" description="Disordered" evidence="9">
    <location>
        <begin position="423"/>
        <end position="451"/>
    </location>
</feature>
<evidence type="ECO:0000313" key="11">
    <source>
        <dbReference type="EMBL" id="KAK9869004.1"/>
    </source>
</evidence>
<name>A0AAW1TL35_9CHLO</name>
<evidence type="ECO:0000256" key="2">
    <source>
        <dbReference type="ARBA" id="ARBA00007072"/>
    </source>
</evidence>
<evidence type="ECO:0000256" key="9">
    <source>
        <dbReference type="SAM" id="MobiDB-lite"/>
    </source>
</evidence>
<dbReference type="EMBL" id="JALJOV010000003">
    <property type="protein sequence ID" value="KAK9869004.1"/>
    <property type="molecule type" value="Genomic_DNA"/>
</dbReference>
<evidence type="ECO:0000256" key="8">
    <source>
        <dbReference type="ARBA" id="ARBA00023326"/>
    </source>
</evidence>
<dbReference type="InterPro" id="IPR015943">
    <property type="entry name" value="WD40/YVTN_repeat-like_dom_sf"/>
</dbReference>
<dbReference type="Pfam" id="PF00759">
    <property type="entry name" value="Glyco_hydro_9"/>
    <property type="match status" value="1"/>
</dbReference>
<dbReference type="InterPro" id="IPR008928">
    <property type="entry name" value="6-hairpin_glycosidase_sf"/>
</dbReference>
<dbReference type="SUPFAM" id="SSF50978">
    <property type="entry name" value="WD40 repeat-like"/>
    <property type="match status" value="1"/>
</dbReference>
<evidence type="ECO:0000256" key="3">
    <source>
        <dbReference type="ARBA" id="ARBA00012601"/>
    </source>
</evidence>
<keyword evidence="8" id="KW-0624">Polysaccharide degradation</keyword>
<keyword evidence="12" id="KW-1185">Reference proteome</keyword>
<accession>A0AAW1TL35</accession>
<keyword evidence="4" id="KW-0378">Hydrolase</keyword>
<dbReference type="GO" id="GO:0008810">
    <property type="term" value="F:cellulase activity"/>
    <property type="evidence" value="ECO:0007669"/>
    <property type="project" value="UniProtKB-EC"/>
</dbReference>
<gene>
    <name evidence="11" type="ORF">WJX84_008789</name>
</gene>